<keyword evidence="5" id="KW-1185">Reference proteome</keyword>
<dbReference type="GO" id="GO:0071784">
    <property type="term" value="P:endoplasmic reticulum cisternal network assembly"/>
    <property type="evidence" value="ECO:0007669"/>
    <property type="project" value="EnsemblPlants"/>
</dbReference>
<feature type="transmembrane region" description="Helical" evidence="2">
    <location>
        <begin position="111"/>
        <end position="131"/>
    </location>
</feature>
<feature type="transmembrane region" description="Helical" evidence="2">
    <location>
        <begin position="70"/>
        <end position="91"/>
    </location>
</feature>
<name>A0A087GS08_ARAAL</name>
<feature type="region of interest" description="Disordered" evidence="1">
    <location>
        <begin position="200"/>
        <end position="254"/>
    </location>
</feature>
<feature type="compositionally biased region" description="Polar residues" evidence="1">
    <location>
        <begin position="360"/>
        <end position="383"/>
    </location>
</feature>
<feature type="domain" description="Lunapark zinc ribbon" evidence="3">
    <location>
        <begin position="281"/>
        <end position="331"/>
    </location>
</feature>
<dbReference type="eggNOG" id="KOG2846">
    <property type="taxonomic scope" value="Eukaryota"/>
</dbReference>
<protein>
    <recommendedName>
        <fullName evidence="3">Lunapark zinc ribbon domain-containing protein</fullName>
    </recommendedName>
</protein>
<evidence type="ECO:0000259" key="3">
    <source>
        <dbReference type="Pfam" id="PF10058"/>
    </source>
</evidence>
<evidence type="ECO:0000256" key="2">
    <source>
        <dbReference type="SAM" id="Phobius"/>
    </source>
</evidence>
<evidence type="ECO:0000313" key="4">
    <source>
        <dbReference type="EMBL" id="KFK32660.1"/>
    </source>
</evidence>
<feature type="compositionally biased region" description="Polar residues" evidence="1">
    <location>
        <begin position="203"/>
        <end position="221"/>
    </location>
</feature>
<dbReference type="OrthoDB" id="1725934at2759"/>
<dbReference type="OMA" id="MRTFRIL"/>
<keyword evidence="2" id="KW-0812">Transmembrane</keyword>
<feature type="compositionally biased region" description="Polar residues" evidence="1">
    <location>
        <begin position="229"/>
        <end position="239"/>
    </location>
</feature>
<dbReference type="GO" id="GO:0071782">
    <property type="term" value="C:endoplasmic reticulum tubular network"/>
    <property type="evidence" value="ECO:0007669"/>
    <property type="project" value="TreeGrafter"/>
</dbReference>
<dbReference type="GO" id="GO:0071786">
    <property type="term" value="P:endoplasmic reticulum tubular network organization"/>
    <property type="evidence" value="ECO:0007669"/>
    <property type="project" value="InterPro"/>
</dbReference>
<feature type="compositionally biased region" description="Polar residues" evidence="1">
    <location>
        <begin position="339"/>
        <end position="350"/>
    </location>
</feature>
<dbReference type="Proteomes" id="UP000029120">
    <property type="component" value="Chromosome 6"/>
</dbReference>
<proteinExistence type="predicted"/>
<accession>A0A087GS08</accession>
<dbReference type="Pfam" id="PF10058">
    <property type="entry name" value="Zn_ribbon_10"/>
    <property type="match status" value="1"/>
</dbReference>
<dbReference type="PANTHER" id="PTHR22166:SF12">
    <property type="entry name" value="ENDOPLASMIC RETICULUM JUNCTION FORMATION PROTEIN LUNAPARK"/>
    <property type="match status" value="1"/>
</dbReference>
<evidence type="ECO:0000313" key="5">
    <source>
        <dbReference type="Proteomes" id="UP000029120"/>
    </source>
</evidence>
<dbReference type="AlphaFoldDB" id="A0A087GS08"/>
<dbReference type="PANTHER" id="PTHR22166">
    <property type="entry name" value="ENDOPLASMIC RETICULUM JUNCTION FORMATION PROTEIN LUNAPARK"/>
    <property type="match status" value="1"/>
</dbReference>
<feature type="region of interest" description="Disordered" evidence="1">
    <location>
        <begin position="338"/>
        <end position="383"/>
    </location>
</feature>
<reference evidence="5" key="1">
    <citation type="journal article" date="2015" name="Nat. Plants">
        <title>Genome expansion of Arabis alpina linked with retrotransposition and reduced symmetric DNA methylation.</title>
        <authorList>
            <person name="Willing E.M."/>
            <person name="Rawat V."/>
            <person name="Mandakova T."/>
            <person name="Maumus F."/>
            <person name="James G.V."/>
            <person name="Nordstroem K.J."/>
            <person name="Becker C."/>
            <person name="Warthmann N."/>
            <person name="Chica C."/>
            <person name="Szarzynska B."/>
            <person name="Zytnicki M."/>
            <person name="Albani M.C."/>
            <person name="Kiefer C."/>
            <person name="Bergonzi S."/>
            <person name="Castaings L."/>
            <person name="Mateos J.L."/>
            <person name="Berns M.C."/>
            <person name="Bujdoso N."/>
            <person name="Piofczyk T."/>
            <person name="de Lorenzo L."/>
            <person name="Barrero-Sicilia C."/>
            <person name="Mateos I."/>
            <person name="Piednoel M."/>
            <person name="Hagmann J."/>
            <person name="Chen-Min-Tao R."/>
            <person name="Iglesias-Fernandez R."/>
            <person name="Schuster S.C."/>
            <person name="Alonso-Blanco C."/>
            <person name="Roudier F."/>
            <person name="Carbonero P."/>
            <person name="Paz-Ares J."/>
            <person name="Davis S.J."/>
            <person name="Pecinka A."/>
            <person name="Quesneville H."/>
            <person name="Colot V."/>
            <person name="Lysak M.A."/>
            <person name="Weigel D."/>
            <person name="Coupland G."/>
            <person name="Schneeberger K."/>
        </authorList>
    </citation>
    <scope>NUCLEOTIDE SEQUENCE [LARGE SCALE GENOMIC DNA]</scope>
    <source>
        <strain evidence="5">cv. Pajares</strain>
    </source>
</reference>
<organism evidence="4 5">
    <name type="scientific">Arabis alpina</name>
    <name type="common">Alpine rock-cress</name>
    <dbReference type="NCBI Taxonomy" id="50452"/>
    <lineage>
        <taxon>Eukaryota</taxon>
        <taxon>Viridiplantae</taxon>
        <taxon>Streptophyta</taxon>
        <taxon>Embryophyta</taxon>
        <taxon>Tracheophyta</taxon>
        <taxon>Spermatophyta</taxon>
        <taxon>Magnoliopsida</taxon>
        <taxon>eudicotyledons</taxon>
        <taxon>Gunneridae</taxon>
        <taxon>Pentapetalae</taxon>
        <taxon>rosids</taxon>
        <taxon>malvids</taxon>
        <taxon>Brassicales</taxon>
        <taxon>Brassicaceae</taxon>
        <taxon>Arabideae</taxon>
        <taxon>Arabis</taxon>
    </lineage>
</organism>
<keyword evidence="2" id="KW-0472">Membrane</keyword>
<gene>
    <name evidence="4" type="ordered locus">AALP_Aa6g272000</name>
</gene>
<dbReference type="EMBL" id="CM002874">
    <property type="protein sequence ID" value="KFK32660.1"/>
    <property type="molecule type" value="Genomic_DNA"/>
</dbReference>
<keyword evidence="2" id="KW-1133">Transmembrane helix</keyword>
<sequence>MAVGEKKEHEGTVVENSEKKKQKKGLLLRIWNVLFRVRGDDFEKRLEVISKEEASIRSRMKRRSITRRTFIRNLIAFSVFFEIIAVCYAIMTTRDEDLDWKLRSFRILPMFLLPLLAFLAYSSIVSFTRMCDRRDQNILEKLQAELLGKINELKERTNYYTTQQLIQRYDPDPAAKAAAATVLASKLGADSGLKVYVGDESQLDPSTGKSSDMDAKQSQGLRNRRQPNTKRNSAGTTPTHHSDNESNHSGISERIPGTEQNQQMVFEHYNPHGNAVHDGSWISRIAALLVGEDPTQSYALICGNCRMHNGLALKEDFPHITYYCPHCRALNKPKHTENHSLNASAGTPPTVSLKPMESEVINNSSSTSERGNSPKTTESGTPS</sequence>
<dbReference type="GO" id="GO:0061630">
    <property type="term" value="F:ubiquitin protein ligase activity"/>
    <property type="evidence" value="ECO:0007669"/>
    <property type="project" value="EnsemblPlants"/>
</dbReference>
<dbReference type="Gramene" id="KFK32660">
    <property type="protein sequence ID" value="KFK32660"/>
    <property type="gene ID" value="AALP_AA6G272000"/>
</dbReference>
<dbReference type="InterPro" id="IPR019273">
    <property type="entry name" value="Lunapark_Znf"/>
</dbReference>
<evidence type="ECO:0000256" key="1">
    <source>
        <dbReference type="SAM" id="MobiDB-lite"/>
    </source>
</evidence>
<dbReference type="InterPro" id="IPR040115">
    <property type="entry name" value="Lnp"/>
</dbReference>